<comment type="caution">
    <text evidence="1">The sequence shown here is derived from an EMBL/GenBank/DDBJ whole genome shotgun (WGS) entry which is preliminary data.</text>
</comment>
<evidence type="ECO:0000313" key="1">
    <source>
        <dbReference type="EMBL" id="GGL46438.1"/>
    </source>
</evidence>
<protein>
    <submittedName>
        <fullName evidence="1">Uncharacterized protein</fullName>
    </submittedName>
</protein>
<dbReference type="Proteomes" id="UP000638263">
    <property type="component" value="Unassembled WGS sequence"/>
</dbReference>
<gene>
    <name evidence="1" type="ORF">GCM10011588_71580</name>
</gene>
<keyword evidence="2" id="KW-1185">Reference proteome</keyword>
<reference evidence="1" key="1">
    <citation type="journal article" date="2014" name="Int. J. Syst. Evol. Microbiol.">
        <title>Complete genome sequence of Corynebacterium casei LMG S-19264T (=DSM 44701T), isolated from a smear-ripened cheese.</title>
        <authorList>
            <consortium name="US DOE Joint Genome Institute (JGI-PGF)"/>
            <person name="Walter F."/>
            <person name="Albersmeier A."/>
            <person name="Kalinowski J."/>
            <person name="Ruckert C."/>
        </authorList>
    </citation>
    <scope>NUCLEOTIDE SEQUENCE</scope>
    <source>
        <strain evidence="1">CGMCC 4.3508</strain>
    </source>
</reference>
<accession>A0A917S0B8</accession>
<dbReference type="EMBL" id="BMMH01000043">
    <property type="protein sequence ID" value="GGL46438.1"/>
    <property type="molecule type" value="Genomic_DNA"/>
</dbReference>
<reference evidence="1" key="2">
    <citation type="submission" date="2020-09" db="EMBL/GenBank/DDBJ databases">
        <authorList>
            <person name="Sun Q."/>
            <person name="Zhou Y."/>
        </authorList>
    </citation>
    <scope>NUCLEOTIDE SEQUENCE</scope>
    <source>
        <strain evidence="1">CGMCC 4.3508</strain>
    </source>
</reference>
<proteinExistence type="predicted"/>
<dbReference type="RefSeq" id="WP_058854643.1">
    <property type="nucleotide sequence ID" value="NZ_BMMH01000043.1"/>
</dbReference>
<name>A0A917S0B8_9NOCA</name>
<dbReference type="AlphaFoldDB" id="A0A917S0B8"/>
<evidence type="ECO:0000313" key="2">
    <source>
        <dbReference type="Proteomes" id="UP000638263"/>
    </source>
</evidence>
<sequence length="76" mass="8921">MSQGVKIHRYVIGGAKRDLLTIPYHRLPSRYPYQLTVPQSEIDRVLENRLENSAFEYVARVRCMRSGRMTPAPNWM</sequence>
<organism evidence="1 2">
    <name type="scientific">Nocardia jinanensis</name>
    <dbReference type="NCBI Taxonomy" id="382504"/>
    <lineage>
        <taxon>Bacteria</taxon>
        <taxon>Bacillati</taxon>
        <taxon>Actinomycetota</taxon>
        <taxon>Actinomycetes</taxon>
        <taxon>Mycobacteriales</taxon>
        <taxon>Nocardiaceae</taxon>
        <taxon>Nocardia</taxon>
    </lineage>
</organism>